<evidence type="ECO:0000313" key="4">
    <source>
        <dbReference type="Proteomes" id="UP000235659"/>
    </source>
</evidence>
<dbReference type="SUPFAM" id="SSF55729">
    <property type="entry name" value="Acyl-CoA N-acyltransferases (Nat)"/>
    <property type="match status" value="1"/>
</dbReference>
<sequence length="152" mass="17486">MITFSIERFSDVYREMYPLLVEHYDEISQHKEHGVPLEPLSDVYAAREAAGTLLMVIAREGGTIVGYFIAVIAPALHYGSCLTCSPDIFYVKWDRRRDGTAAAMFQFVEKEIRRRGVKVWMVGSKHAHDVTQLFEYLGFEPFEVTYAKWIGE</sequence>
<dbReference type="Proteomes" id="UP000235659">
    <property type="component" value="Unassembled WGS sequence"/>
</dbReference>
<evidence type="ECO:0000313" key="3">
    <source>
        <dbReference type="EMBL" id="PMS26011.1"/>
    </source>
</evidence>
<dbReference type="RefSeq" id="WP_102635337.1">
    <property type="nucleotide sequence ID" value="NZ_CADIJZ010000027.1"/>
</dbReference>
<proteinExistence type="predicted"/>
<dbReference type="PROSITE" id="PS51186">
    <property type="entry name" value="GNAT"/>
    <property type="match status" value="1"/>
</dbReference>
<dbReference type="EMBL" id="CADIJZ010000027">
    <property type="protein sequence ID" value="CAB3731171.1"/>
    <property type="molecule type" value="Genomic_DNA"/>
</dbReference>
<dbReference type="EMBL" id="PNXY01000026">
    <property type="protein sequence ID" value="PMS26011.1"/>
    <property type="molecule type" value="Genomic_DNA"/>
</dbReference>
<name>A0A2N7W9D3_9BURK</name>
<dbReference type="AlphaFoldDB" id="A0A2N7W9D3"/>
<keyword evidence="4" id="KW-1185">Reference proteome</keyword>
<protein>
    <recommendedName>
        <fullName evidence="1">N-acetyltransferase domain-containing protein</fullName>
    </recommendedName>
</protein>
<reference evidence="3 4" key="1">
    <citation type="submission" date="2018-01" db="EMBL/GenBank/DDBJ databases">
        <title>Whole genome analyses suggest that Burkholderia sensu lato contains two further novel genera in the rhizoxinica-symbiotica group Mycetohabitans gen. nov., and Trinickia gen. nov.: implications for the evolution of diazotrophy and nodulation in the Burkholderiaceae.</title>
        <authorList>
            <person name="Estrada-de los Santos P."/>
            <person name="Palmer M."/>
            <person name="Chavez-Ramirez B."/>
            <person name="Beukes C."/>
            <person name="Steenkamp E.T."/>
            <person name="Hirsch A.M."/>
            <person name="Manyaka P."/>
            <person name="Maluk M."/>
            <person name="Lafos M."/>
            <person name="Crook M."/>
            <person name="Gross E."/>
            <person name="Simon M.F."/>
            <person name="Bueno dos Reis Junior F."/>
            <person name="Poole P.S."/>
            <person name="Venter S.N."/>
            <person name="James E.K."/>
        </authorList>
    </citation>
    <scope>NUCLEOTIDE SEQUENCE [LARGE SCALE GENOMIC DNA]</scope>
    <source>
        <strain evidence="3 4">WSM 3937</strain>
    </source>
</reference>
<evidence type="ECO:0000259" key="1">
    <source>
        <dbReference type="PROSITE" id="PS51186"/>
    </source>
</evidence>
<dbReference type="Gene3D" id="3.40.630.30">
    <property type="match status" value="1"/>
</dbReference>
<organism evidence="2 5">
    <name type="scientific">Paraburkholderia rhynchosiae</name>
    <dbReference type="NCBI Taxonomy" id="487049"/>
    <lineage>
        <taxon>Bacteria</taxon>
        <taxon>Pseudomonadati</taxon>
        <taxon>Pseudomonadota</taxon>
        <taxon>Betaproteobacteria</taxon>
        <taxon>Burkholderiales</taxon>
        <taxon>Burkholderiaceae</taxon>
        <taxon>Paraburkholderia</taxon>
    </lineage>
</organism>
<dbReference type="Pfam" id="PF00583">
    <property type="entry name" value="Acetyltransf_1"/>
    <property type="match status" value="1"/>
</dbReference>
<dbReference type="InterPro" id="IPR016181">
    <property type="entry name" value="Acyl_CoA_acyltransferase"/>
</dbReference>
<reference evidence="2 5" key="2">
    <citation type="submission" date="2020-04" db="EMBL/GenBank/DDBJ databases">
        <authorList>
            <person name="De Canck E."/>
        </authorList>
    </citation>
    <scope>NUCLEOTIDE SEQUENCE [LARGE SCALE GENOMIC DNA]</scope>
    <source>
        <strain evidence="2 5">LMG 27174</strain>
    </source>
</reference>
<dbReference type="InterPro" id="IPR000182">
    <property type="entry name" value="GNAT_dom"/>
</dbReference>
<dbReference type="OrthoDB" id="9152593at2"/>
<accession>A0A2N7W9D3</accession>
<evidence type="ECO:0000313" key="2">
    <source>
        <dbReference type="EMBL" id="CAB3731171.1"/>
    </source>
</evidence>
<dbReference type="Proteomes" id="UP000494205">
    <property type="component" value="Unassembled WGS sequence"/>
</dbReference>
<gene>
    <name evidence="3" type="ORF">C0Z16_28160</name>
    <name evidence="2" type="ORF">LMG27174_05811</name>
</gene>
<evidence type="ECO:0000313" key="5">
    <source>
        <dbReference type="Proteomes" id="UP000494205"/>
    </source>
</evidence>
<dbReference type="GO" id="GO:0016747">
    <property type="term" value="F:acyltransferase activity, transferring groups other than amino-acyl groups"/>
    <property type="evidence" value="ECO:0007669"/>
    <property type="project" value="InterPro"/>
</dbReference>
<feature type="domain" description="N-acetyltransferase" evidence="1">
    <location>
        <begin position="1"/>
        <end position="152"/>
    </location>
</feature>